<feature type="domain" description="HTH lacI-type" evidence="4">
    <location>
        <begin position="1"/>
        <end position="55"/>
    </location>
</feature>
<dbReference type="PROSITE" id="PS50932">
    <property type="entry name" value="HTH_LACI_2"/>
    <property type="match status" value="1"/>
</dbReference>
<dbReference type="CDD" id="cd06267">
    <property type="entry name" value="PBP1_LacI_sugar_binding-like"/>
    <property type="match status" value="1"/>
</dbReference>
<dbReference type="AlphaFoldDB" id="A0A9D1J287"/>
<keyword evidence="3" id="KW-0804">Transcription</keyword>
<accession>A0A9D1J287</accession>
<dbReference type="SUPFAM" id="SSF47413">
    <property type="entry name" value="lambda repressor-like DNA-binding domains"/>
    <property type="match status" value="1"/>
</dbReference>
<dbReference type="Pfam" id="PF00532">
    <property type="entry name" value="Peripla_BP_1"/>
    <property type="match status" value="1"/>
</dbReference>
<keyword evidence="1" id="KW-0805">Transcription regulation</keyword>
<dbReference type="EMBL" id="DVHF01000154">
    <property type="protein sequence ID" value="HIR58386.1"/>
    <property type="molecule type" value="Genomic_DNA"/>
</dbReference>
<dbReference type="Proteomes" id="UP000886785">
    <property type="component" value="Unassembled WGS sequence"/>
</dbReference>
<protein>
    <submittedName>
        <fullName evidence="5">LacI family DNA-binding transcriptional regulator</fullName>
    </submittedName>
</protein>
<dbReference type="SMART" id="SM00354">
    <property type="entry name" value="HTH_LACI"/>
    <property type="match status" value="1"/>
</dbReference>
<dbReference type="CDD" id="cd01392">
    <property type="entry name" value="HTH_LacI"/>
    <property type="match status" value="1"/>
</dbReference>
<dbReference type="SUPFAM" id="SSF53822">
    <property type="entry name" value="Periplasmic binding protein-like I"/>
    <property type="match status" value="1"/>
</dbReference>
<evidence type="ECO:0000256" key="2">
    <source>
        <dbReference type="ARBA" id="ARBA00023125"/>
    </source>
</evidence>
<dbReference type="InterPro" id="IPR000843">
    <property type="entry name" value="HTH_LacI"/>
</dbReference>
<proteinExistence type="predicted"/>
<evidence type="ECO:0000313" key="6">
    <source>
        <dbReference type="Proteomes" id="UP000886785"/>
    </source>
</evidence>
<sequence length="331" mass="35836">MNIYDIAERSGFSIATVSRVLNRSPNVSQKTRDKILAVMREEDYTPNAFARGLGLNTMRMIGILCTDISDTYYAKAVSLVENCLRKKGFDALLCCTGNSLEEKKKYLNLLLAKRVDAVILIGSAFKENTDNSHIEAAAQQTPVMIINGLVELPNTYCVLCDEGAAAYDNISLLCSGGCTRILYLYDVLTYSGCVKIEGYKRALEKCGVPFDPALIVQVPKSIEGARGAVEGLFSRGVEFDAVMASEDLLAAGALKALTARGCRMPVIGFNNSVIAEASTPALTSVDNRLETLCPTAVDMLTSLLSGTEIPRKVVIPARLVERETLRVANLS</sequence>
<organism evidence="5 6">
    <name type="scientific">Candidatus Gallacutalibacter pullicola</name>
    <dbReference type="NCBI Taxonomy" id="2840830"/>
    <lineage>
        <taxon>Bacteria</taxon>
        <taxon>Bacillati</taxon>
        <taxon>Bacillota</taxon>
        <taxon>Clostridia</taxon>
        <taxon>Eubacteriales</taxon>
        <taxon>Candidatus Gallacutalibacter</taxon>
    </lineage>
</organism>
<gene>
    <name evidence="5" type="ORF">IAA54_12065</name>
</gene>
<evidence type="ECO:0000256" key="3">
    <source>
        <dbReference type="ARBA" id="ARBA00023163"/>
    </source>
</evidence>
<dbReference type="InterPro" id="IPR010982">
    <property type="entry name" value="Lambda_DNA-bd_dom_sf"/>
</dbReference>
<dbReference type="InterPro" id="IPR001761">
    <property type="entry name" value="Peripla_BP/Lac1_sug-bd_dom"/>
</dbReference>
<comment type="caution">
    <text evidence="5">The sequence shown here is derived from an EMBL/GenBank/DDBJ whole genome shotgun (WGS) entry which is preliminary data.</text>
</comment>
<reference evidence="5" key="1">
    <citation type="submission" date="2020-10" db="EMBL/GenBank/DDBJ databases">
        <authorList>
            <person name="Gilroy R."/>
        </authorList>
    </citation>
    <scope>NUCLEOTIDE SEQUENCE</scope>
    <source>
        <strain evidence="5">ChiSjej1B19-7085</strain>
    </source>
</reference>
<evidence type="ECO:0000313" key="5">
    <source>
        <dbReference type="EMBL" id="HIR58386.1"/>
    </source>
</evidence>
<dbReference type="Gene3D" id="1.10.260.40">
    <property type="entry name" value="lambda repressor-like DNA-binding domains"/>
    <property type="match status" value="1"/>
</dbReference>
<evidence type="ECO:0000256" key="1">
    <source>
        <dbReference type="ARBA" id="ARBA00023015"/>
    </source>
</evidence>
<keyword evidence="2 5" id="KW-0238">DNA-binding</keyword>
<reference evidence="5" key="2">
    <citation type="journal article" date="2021" name="PeerJ">
        <title>Extensive microbial diversity within the chicken gut microbiome revealed by metagenomics and culture.</title>
        <authorList>
            <person name="Gilroy R."/>
            <person name="Ravi A."/>
            <person name="Getino M."/>
            <person name="Pursley I."/>
            <person name="Horton D.L."/>
            <person name="Alikhan N.F."/>
            <person name="Baker D."/>
            <person name="Gharbi K."/>
            <person name="Hall N."/>
            <person name="Watson M."/>
            <person name="Adriaenssens E.M."/>
            <person name="Foster-Nyarko E."/>
            <person name="Jarju S."/>
            <person name="Secka A."/>
            <person name="Antonio M."/>
            <person name="Oren A."/>
            <person name="Chaudhuri R.R."/>
            <person name="La Ragione R."/>
            <person name="Hildebrand F."/>
            <person name="Pallen M.J."/>
        </authorList>
    </citation>
    <scope>NUCLEOTIDE SEQUENCE</scope>
    <source>
        <strain evidence="5">ChiSjej1B19-7085</strain>
    </source>
</reference>
<dbReference type="GO" id="GO:0000976">
    <property type="term" value="F:transcription cis-regulatory region binding"/>
    <property type="evidence" value="ECO:0007669"/>
    <property type="project" value="TreeGrafter"/>
</dbReference>
<dbReference type="InterPro" id="IPR028082">
    <property type="entry name" value="Peripla_BP_I"/>
</dbReference>
<dbReference type="Gene3D" id="3.40.50.2300">
    <property type="match status" value="2"/>
</dbReference>
<dbReference type="GO" id="GO:0003700">
    <property type="term" value="F:DNA-binding transcription factor activity"/>
    <property type="evidence" value="ECO:0007669"/>
    <property type="project" value="TreeGrafter"/>
</dbReference>
<dbReference type="PANTHER" id="PTHR30146:SF109">
    <property type="entry name" value="HTH-TYPE TRANSCRIPTIONAL REGULATOR GALS"/>
    <property type="match status" value="1"/>
</dbReference>
<dbReference type="Pfam" id="PF00356">
    <property type="entry name" value="LacI"/>
    <property type="match status" value="1"/>
</dbReference>
<name>A0A9D1J287_9FIRM</name>
<dbReference type="PANTHER" id="PTHR30146">
    <property type="entry name" value="LACI-RELATED TRANSCRIPTIONAL REPRESSOR"/>
    <property type="match status" value="1"/>
</dbReference>
<evidence type="ECO:0000259" key="4">
    <source>
        <dbReference type="PROSITE" id="PS50932"/>
    </source>
</evidence>